<dbReference type="AlphaFoldDB" id="A0A8X7NPI4"/>
<feature type="region of interest" description="Disordered" evidence="1">
    <location>
        <begin position="815"/>
        <end position="837"/>
    </location>
</feature>
<reference evidence="2" key="1">
    <citation type="submission" date="2020-03" db="EMBL/GenBank/DDBJ databases">
        <title>FDA dAtabase for Regulatory Grade micrObial Sequences (FDA-ARGOS): Supporting development and validation of Infectious Disease Dx tests.</title>
        <authorList>
            <person name="Campos J."/>
            <person name="Goldberg B."/>
            <person name="Tallon L."/>
            <person name="Sadzewicz L."/>
            <person name="Vavikolanu K."/>
            <person name="Mehta A."/>
            <person name="Aluvathingal J."/>
            <person name="Nadendla S."/>
            <person name="Nandy P."/>
            <person name="Geyer C."/>
            <person name="Yan Y."/>
            <person name="Sichtig H."/>
        </authorList>
    </citation>
    <scope>NUCLEOTIDE SEQUENCE [LARGE SCALE GENOMIC DNA]</scope>
    <source>
        <strain evidence="2">FDAARGOS_652</strain>
    </source>
</reference>
<dbReference type="GO" id="GO:0001181">
    <property type="term" value="F:RNA polymerase I general transcription initiation factor activity"/>
    <property type="evidence" value="ECO:0007669"/>
    <property type="project" value="InterPro"/>
</dbReference>
<evidence type="ECO:0000256" key="1">
    <source>
        <dbReference type="SAM" id="MobiDB-lite"/>
    </source>
</evidence>
<name>A0A8X7NPI4_CANPA</name>
<keyword evidence="2" id="KW-0396">Initiation factor</keyword>
<dbReference type="GO" id="GO:0042790">
    <property type="term" value="P:nucleolar large rRNA transcription by RNA polymerase I"/>
    <property type="evidence" value="ECO:0007669"/>
    <property type="project" value="TreeGrafter"/>
</dbReference>
<accession>A0A8X7NPI4</accession>
<feature type="compositionally biased region" description="Basic residues" evidence="1">
    <location>
        <begin position="908"/>
        <end position="931"/>
    </location>
</feature>
<keyword evidence="2" id="KW-0648">Protein biosynthesis</keyword>
<dbReference type="GO" id="GO:0017025">
    <property type="term" value="F:TBP-class protein binding"/>
    <property type="evidence" value="ECO:0007669"/>
    <property type="project" value="TreeGrafter"/>
</dbReference>
<feature type="compositionally biased region" description="Basic and acidic residues" evidence="1">
    <location>
        <begin position="867"/>
        <end position="886"/>
    </location>
</feature>
<feature type="compositionally biased region" description="Basic and acidic residues" evidence="1">
    <location>
        <begin position="815"/>
        <end position="824"/>
    </location>
</feature>
<proteinExistence type="predicted"/>
<dbReference type="InterPro" id="IPR007224">
    <property type="entry name" value="TIF_Rrn11"/>
</dbReference>
<dbReference type="Pfam" id="PF04090">
    <property type="entry name" value="Rrn11"/>
    <property type="match status" value="1"/>
</dbReference>
<dbReference type="InterPro" id="IPR053029">
    <property type="entry name" value="RNA_pol_I-specific_init_factor"/>
</dbReference>
<gene>
    <name evidence="2" type="ORF">FOB60_000299</name>
</gene>
<comment type="caution">
    <text evidence="2">The sequence shown here is derived from an EMBL/GenBank/DDBJ whole genome shotgun (WGS) entry which is preliminary data.</text>
</comment>
<evidence type="ECO:0000313" key="2">
    <source>
        <dbReference type="EMBL" id="KAF6058717.1"/>
    </source>
</evidence>
<organism evidence="2 3">
    <name type="scientific">Candida parapsilosis</name>
    <name type="common">Yeast</name>
    <dbReference type="NCBI Taxonomy" id="5480"/>
    <lineage>
        <taxon>Eukaryota</taxon>
        <taxon>Fungi</taxon>
        <taxon>Dikarya</taxon>
        <taxon>Ascomycota</taxon>
        <taxon>Saccharomycotina</taxon>
        <taxon>Pichiomycetes</taxon>
        <taxon>Debaryomycetaceae</taxon>
        <taxon>Candida/Lodderomyces clade</taxon>
        <taxon>Candida</taxon>
    </lineage>
</organism>
<dbReference type="PANTHER" id="PTHR28244:SF1">
    <property type="entry name" value="RNA POLYMERASE I-SPECIFIC TRANSCRIPTION INITIATION FACTOR RRN11"/>
    <property type="match status" value="1"/>
</dbReference>
<protein>
    <submittedName>
        <fullName evidence="2">RNA polymerase I specific initiation factor family protein</fullName>
    </submittedName>
</protein>
<evidence type="ECO:0000313" key="3">
    <source>
        <dbReference type="Proteomes" id="UP000590412"/>
    </source>
</evidence>
<dbReference type="EMBL" id="JABWAB010000001">
    <property type="protein sequence ID" value="KAF6058717.1"/>
    <property type="molecule type" value="Genomic_DNA"/>
</dbReference>
<sequence length="943" mass="109092">MIFEDITDTDHKLRRTKRNKTQLISKYVELKRLESIYQTSTHLQKKKLRHPEVKRYVLKLIHDELRQRLKPEETFELWHRAVSQEGKRSKPNGKRKIKSKPDYDDTQFNNDRLSTNIYRFLDESVPDDINEDDVELKLQVDDNLDDEEYDEYNIISSAKLDQITKNFDVQNTSIKAQFIIESSGMEILPNQSTSSTHSVLNRHLNNMNTLLHINILRQNWELSYKLFCIIIRFPMVDIRQLWPLGIEILTQLGTKNKEQPATMRVTKFFNYLNSFYTVSYRNTISIERSDRSAIAPAWRSGTRSLTPMYLITSLWHLFVQQEYEQILNKILELILEPPYHKEGVLYFIAALCYLCQCCTVVNHFALQHDLDKFSETGATYRSTKECLNLLSTNWKKIESNSNKCKEFEFDLPFTELRTQWEMIVEKLYEIEKSNNDEKVKANGTTIIDTIPDVEETNVWNEIVLDDDEAMAPIETSTQNKNNKNMDYNFGVPEAVEDIADPDADDDWSQIRSDSEEDGDVMENRLNKSFGMEAETQVDGNNEWEAITSDSEEEKDTLQKLQNLQEKGIHHESPTQHDSAFLNIDDTILIDEGNQNEMNDTNDANLEEDEDNWEQIESDHEDIDAPMSDGGAEKDLAASWVDDAKHKGIGSVKQMYRSLADSQVDDNDVHLELRWTHNDDAESGLESSGESINQKLVDKTLEDVETSSSKHGVNTSSDKFDSNVTDYDLEWSQIEDGDVSMRSSLDAPVINQIEKPNNIMNGNQSMATSKKEVPVENDWNEEWSQIDDDVMPSDDNEHFKKAEPYVIELESNFERTEAHDTRQAHPFDSQHIIDSNTTGNTLGAGNYSASVVSEVDESIEDSLASSFNDRRNSLELHQKRLKEDAKWKVRRKSTSKWHDKTKSPSSDHKVKKHSSHKKEKKHKYKHKHKKLKKDSQVTSTSNAL</sequence>
<dbReference type="GO" id="GO:0070860">
    <property type="term" value="C:RNA polymerase I core factor complex"/>
    <property type="evidence" value="ECO:0007669"/>
    <property type="project" value="TreeGrafter"/>
</dbReference>
<dbReference type="GO" id="GO:0001164">
    <property type="term" value="F:RNA polymerase I core promoter sequence-specific DNA binding"/>
    <property type="evidence" value="ECO:0007669"/>
    <property type="project" value="InterPro"/>
</dbReference>
<dbReference type="Proteomes" id="UP000590412">
    <property type="component" value="Unassembled WGS sequence"/>
</dbReference>
<feature type="region of interest" description="Disordered" evidence="1">
    <location>
        <begin position="865"/>
        <end position="943"/>
    </location>
</feature>
<dbReference type="GO" id="GO:0003743">
    <property type="term" value="F:translation initiation factor activity"/>
    <property type="evidence" value="ECO:0007669"/>
    <property type="project" value="UniProtKB-KW"/>
</dbReference>
<dbReference type="PANTHER" id="PTHR28244">
    <property type="entry name" value="RNA POLYMERASE I-SPECIFIC TRANSCRIPTION INITIATION FACTOR RRN11"/>
    <property type="match status" value="1"/>
</dbReference>
<feature type="compositionally biased region" description="Basic and acidic residues" evidence="1">
    <location>
        <begin position="895"/>
        <end position="907"/>
    </location>
</feature>